<feature type="domain" description="Peptidase M24" evidence="1">
    <location>
        <begin position="29"/>
        <end position="162"/>
    </location>
</feature>
<dbReference type="AlphaFoldDB" id="T1B4A8"/>
<dbReference type="Gene3D" id="3.90.230.10">
    <property type="entry name" value="Creatinase/methionine aminopeptidase superfamily"/>
    <property type="match status" value="1"/>
</dbReference>
<name>T1B4A8_9ZZZZ</name>
<comment type="caution">
    <text evidence="2">The sequence shown here is derived from an EMBL/GenBank/DDBJ whole genome shotgun (WGS) entry which is preliminary data.</text>
</comment>
<protein>
    <submittedName>
        <fullName evidence="2">Proline dipeptidase</fullName>
    </submittedName>
</protein>
<reference evidence="2" key="2">
    <citation type="journal article" date="2014" name="ISME J.">
        <title>Microbial stratification in low pH oxic and suboxic macroscopic growths along an acid mine drainage.</title>
        <authorList>
            <person name="Mendez-Garcia C."/>
            <person name="Mesa V."/>
            <person name="Sprenger R.R."/>
            <person name="Richter M."/>
            <person name="Diez M.S."/>
            <person name="Solano J."/>
            <person name="Bargiela R."/>
            <person name="Golyshina O.V."/>
            <person name="Manteca A."/>
            <person name="Ramos J.L."/>
            <person name="Gallego J.R."/>
            <person name="Llorente I."/>
            <person name="Martins Dos Santos V.A."/>
            <person name="Jensen O.N."/>
            <person name="Pelaez A.I."/>
            <person name="Sanchez J."/>
            <person name="Ferrer M."/>
        </authorList>
    </citation>
    <scope>NUCLEOTIDE SEQUENCE</scope>
</reference>
<gene>
    <name evidence="2" type="ORF">B2A_08385</name>
</gene>
<dbReference type="Pfam" id="PF00557">
    <property type="entry name" value="Peptidase_M24"/>
    <property type="match status" value="1"/>
</dbReference>
<dbReference type="PANTHER" id="PTHR46112">
    <property type="entry name" value="AMINOPEPTIDASE"/>
    <property type="match status" value="1"/>
</dbReference>
<evidence type="ECO:0000313" key="2">
    <source>
        <dbReference type="EMBL" id="EQD47614.1"/>
    </source>
</evidence>
<sequence>MSAGSFEVIGFDEQFDLARAVKSKEELVQVREAMAINEAGFWAVHAAYAPGRTQAELMASAEAEFVRSGTGRQTMDMVLWGHDGSAEPEFRIPEHEGAIAADDLLLYSLEIAGPGGYWAEFARPLCAGKPSGESKIMLEAYLEYFEATTRAMREGATAHDVH</sequence>
<organism evidence="2">
    <name type="scientific">mine drainage metagenome</name>
    <dbReference type="NCBI Taxonomy" id="410659"/>
    <lineage>
        <taxon>unclassified sequences</taxon>
        <taxon>metagenomes</taxon>
        <taxon>ecological metagenomes</taxon>
    </lineage>
</organism>
<reference evidence="2" key="1">
    <citation type="submission" date="2013-08" db="EMBL/GenBank/DDBJ databases">
        <authorList>
            <person name="Mendez C."/>
            <person name="Richter M."/>
            <person name="Ferrer M."/>
            <person name="Sanchez J."/>
        </authorList>
    </citation>
    <scope>NUCLEOTIDE SEQUENCE</scope>
</reference>
<dbReference type="InterPro" id="IPR050659">
    <property type="entry name" value="Peptidase_M24B"/>
</dbReference>
<dbReference type="InterPro" id="IPR000994">
    <property type="entry name" value="Pept_M24"/>
</dbReference>
<evidence type="ECO:0000259" key="1">
    <source>
        <dbReference type="Pfam" id="PF00557"/>
    </source>
</evidence>
<proteinExistence type="predicted"/>
<accession>T1B4A8</accession>
<dbReference type="PANTHER" id="PTHR46112:SF2">
    <property type="entry name" value="XAA-PRO AMINOPEPTIDASE P-RELATED"/>
    <property type="match status" value="1"/>
</dbReference>
<feature type="non-terminal residue" evidence="2">
    <location>
        <position position="162"/>
    </location>
</feature>
<dbReference type="EMBL" id="AUZZ01006038">
    <property type="protein sequence ID" value="EQD47614.1"/>
    <property type="molecule type" value="Genomic_DNA"/>
</dbReference>
<dbReference type="SUPFAM" id="SSF55920">
    <property type="entry name" value="Creatinase/aminopeptidase"/>
    <property type="match status" value="1"/>
</dbReference>
<dbReference type="InterPro" id="IPR036005">
    <property type="entry name" value="Creatinase/aminopeptidase-like"/>
</dbReference>